<name>A0A1G7TNP3_9BACT</name>
<dbReference type="RefSeq" id="WP_091814997.1">
    <property type="nucleotide sequence ID" value="NZ_FNCQ01000003.1"/>
</dbReference>
<feature type="chain" id="PRO_5011609047" evidence="2">
    <location>
        <begin position="20"/>
        <end position="821"/>
    </location>
</feature>
<feature type="domain" description="Peptidase S9 prolyl oligopeptidase catalytic" evidence="3">
    <location>
        <begin position="601"/>
        <end position="807"/>
    </location>
</feature>
<dbReference type="GO" id="GO:0004177">
    <property type="term" value="F:aminopeptidase activity"/>
    <property type="evidence" value="ECO:0007669"/>
    <property type="project" value="UniProtKB-KW"/>
</dbReference>
<organism evidence="4 5">
    <name type="scientific">Prevotella communis</name>
    <dbReference type="NCBI Taxonomy" id="2913614"/>
    <lineage>
        <taxon>Bacteria</taxon>
        <taxon>Pseudomonadati</taxon>
        <taxon>Bacteroidota</taxon>
        <taxon>Bacteroidia</taxon>
        <taxon>Bacteroidales</taxon>
        <taxon>Prevotellaceae</taxon>
        <taxon>Prevotella</taxon>
    </lineage>
</organism>
<keyword evidence="4" id="KW-0645">Protease</keyword>
<keyword evidence="5" id="KW-1185">Reference proteome</keyword>
<evidence type="ECO:0000313" key="5">
    <source>
        <dbReference type="Proteomes" id="UP000198779"/>
    </source>
</evidence>
<dbReference type="SUPFAM" id="SSF53474">
    <property type="entry name" value="alpha/beta-Hydrolases"/>
    <property type="match status" value="1"/>
</dbReference>
<evidence type="ECO:0000256" key="2">
    <source>
        <dbReference type="SAM" id="SignalP"/>
    </source>
</evidence>
<evidence type="ECO:0000256" key="1">
    <source>
        <dbReference type="ARBA" id="ARBA00022801"/>
    </source>
</evidence>
<protein>
    <submittedName>
        <fullName evidence="4">Dipeptidyl aminopeptidase/acylaminoacyl peptidase</fullName>
    </submittedName>
</protein>
<dbReference type="PANTHER" id="PTHR42776">
    <property type="entry name" value="SERINE PEPTIDASE S9 FAMILY MEMBER"/>
    <property type="match status" value="1"/>
</dbReference>
<feature type="signal peptide" evidence="2">
    <location>
        <begin position="1"/>
        <end position="19"/>
    </location>
</feature>
<dbReference type="STRING" id="645274.SAMN04487901_10372"/>
<dbReference type="GO" id="GO:0004252">
    <property type="term" value="F:serine-type endopeptidase activity"/>
    <property type="evidence" value="ECO:0007669"/>
    <property type="project" value="TreeGrafter"/>
</dbReference>
<proteinExistence type="predicted"/>
<accession>A0A1G7TNP3</accession>
<dbReference type="PANTHER" id="PTHR42776:SF27">
    <property type="entry name" value="DIPEPTIDYL PEPTIDASE FAMILY MEMBER 6"/>
    <property type="match status" value="1"/>
</dbReference>
<dbReference type="GO" id="GO:0006508">
    <property type="term" value="P:proteolysis"/>
    <property type="evidence" value="ECO:0007669"/>
    <property type="project" value="InterPro"/>
</dbReference>
<dbReference type="SUPFAM" id="SSF82171">
    <property type="entry name" value="DPP6 N-terminal domain-like"/>
    <property type="match status" value="1"/>
</dbReference>
<dbReference type="InterPro" id="IPR011042">
    <property type="entry name" value="6-blade_b-propeller_TolB-like"/>
</dbReference>
<dbReference type="EMBL" id="FNCQ01000003">
    <property type="protein sequence ID" value="SDG36644.1"/>
    <property type="molecule type" value="Genomic_DNA"/>
</dbReference>
<gene>
    <name evidence="4" type="ORF">SAMN04487901_10372</name>
</gene>
<dbReference type="Gene3D" id="3.40.50.1820">
    <property type="entry name" value="alpha/beta hydrolase"/>
    <property type="match status" value="1"/>
</dbReference>
<dbReference type="InterPro" id="IPR029058">
    <property type="entry name" value="AB_hydrolase_fold"/>
</dbReference>
<keyword evidence="1" id="KW-0378">Hydrolase</keyword>
<sequence length="821" mass="92173">MKKSFILIALTAGVLNAGAQVKTTVTEFNMAGPFAVQAPVGMDSVDVNGRKFDEKSLLGGLALSAEPTTVFSGKVLPSLKDSKSVGILSFFVNNKDYVKGSVSVKGPKNYKLFVDGQEAGGEVKLSPEHHTLAIKYLAEPSDTDSVQVTMDMSREVVPTLSKKHPYMVHDLTDGKRVRGISLSADGKYVVVSYQTTARGGNSRWDYELREVKSQRLLRYLSKNVTWMPRSTAYIEEEYQGDKRVLFKVDPLTGQRTQWAYDIPRESYVISPTEDYLIISCSEEGPKEDADVYQVLEMDDRQPGWRSRSYLKKYDLKTGICQRITFGHKGEHLYDISQDGKKLLIVSSYSRLAKRPTEVEDVYIMDAQTLKMDTVLQGEGFLGGCSFSPDATQILFRGNPEAFNRIGCQLPENVTPSMTEYELFLYDIASKKVTPLTKDFDPSIENVDWSLADGQIYLTAEDRDYVNMFVLNPKTGKITKLPIKGDYAYRYDLAAHASVVGYLSYKTMEPASAYVMTLNSKAVANSKLSSLNSQLFFDGKTALGDAEIGTCKDWNFTNSRGDTVYGRLYLPKDFDATKKYPMIVYYYGGCSPVSRYFESPYAPQYWNSLGYVAYIIEPSGATGFGQEWASRHVNTAGRGPAEDIIEGTKKICEAHPYINKEKIGCMGASYGGFMTQYLQTQTDIFAAAVSHAGIANHTSYWGQGYWGYNYSEVSMANSYPWSHRQLYVDQSPLFNADKIHTPLLLLHGDADTNVPLVESLQMFTALKLLGREVALVQVKGENHHILEYSKKEKWLATQMAWFQKWLKDDASWWDALYPKKNL</sequence>
<keyword evidence="4" id="KW-0031">Aminopeptidase</keyword>
<evidence type="ECO:0000313" key="4">
    <source>
        <dbReference type="EMBL" id="SDG36644.1"/>
    </source>
</evidence>
<reference evidence="5" key="1">
    <citation type="submission" date="2016-10" db="EMBL/GenBank/DDBJ databases">
        <authorList>
            <person name="Varghese N."/>
            <person name="Submissions S."/>
        </authorList>
    </citation>
    <scope>NUCLEOTIDE SEQUENCE [LARGE SCALE GENOMIC DNA]</scope>
    <source>
        <strain evidence="5">BP1-148</strain>
    </source>
</reference>
<dbReference type="InterPro" id="IPR001375">
    <property type="entry name" value="Peptidase_S9_cat"/>
</dbReference>
<dbReference type="Proteomes" id="UP000198779">
    <property type="component" value="Unassembled WGS sequence"/>
</dbReference>
<dbReference type="AlphaFoldDB" id="A0A1G7TNP3"/>
<dbReference type="Pfam" id="PF00326">
    <property type="entry name" value="Peptidase_S9"/>
    <property type="match status" value="1"/>
</dbReference>
<dbReference type="Gene3D" id="2.120.10.30">
    <property type="entry name" value="TolB, C-terminal domain"/>
    <property type="match status" value="1"/>
</dbReference>
<evidence type="ECO:0000259" key="3">
    <source>
        <dbReference type="Pfam" id="PF00326"/>
    </source>
</evidence>
<keyword evidence="2" id="KW-0732">Signal</keyword>